<comment type="caution">
    <text evidence="8">The sequence shown here is derived from an EMBL/GenBank/DDBJ whole genome shotgun (WGS) entry which is preliminary data.</text>
</comment>
<dbReference type="STRING" id="1172194.WQQ_07690"/>
<dbReference type="Pfam" id="PF00570">
    <property type="entry name" value="HRDC"/>
    <property type="match status" value="1"/>
</dbReference>
<dbReference type="GO" id="GO:0033890">
    <property type="term" value="F:ribonuclease D activity"/>
    <property type="evidence" value="ECO:0007669"/>
    <property type="project" value="UniProtKB-UniRule"/>
</dbReference>
<dbReference type="PROSITE" id="PS50967">
    <property type="entry name" value="HRDC"/>
    <property type="match status" value="1"/>
</dbReference>
<comment type="similarity">
    <text evidence="6">Belongs to the RNase D family.</text>
</comment>
<dbReference type="InterPro" id="IPR036397">
    <property type="entry name" value="RNaseH_sf"/>
</dbReference>
<dbReference type="RefSeq" id="WP_007183725.1">
    <property type="nucleotide sequence ID" value="NZ_AKGD01000001.1"/>
</dbReference>
<dbReference type="GO" id="GO:0003676">
    <property type="term" value="F:nucleic acid binding"/>
    <property type="evidence" value="ECO:0007669"/>
    <property type="project" value="InterPro"/>
</dbReference>
<name>I7ZG02_9GAMM</name>
<dbReference type="SUPFAM" id="SSF47819">
    <property type="entry name" value="HRDC-like"/>
    <property type="match status" value="2"/>
</dbReference>
<gene>
    <name evidence="6" type="primary">rnd</name>
    <name evidence="8" type="ORF">WQQ_07690</name>
</gene>
<feature type="domain" description="HRDC" evidence="7">
    <location>
        <begin position="207"/>
        <end position="287"/>
    </location>
</feature>
<keyword evidence="5 6" id="KW-0269">Exonuclease</keyword>
<keyword evidence="4 6" id="KW-0378">Hydrolase</keyword>
<dbReference type="InterPro" id="IPR010997">
    <property type="entry name" value="HRDC-like_sf"/>
</dbReference>
<dbReference type="AlphaFoldDB" id="I7ZG02"/>
<dbReference type="GO" id="GO:0000166">
    <property type="term" value="F:nucleotide binding"/>
    <property type="evidence" value="ECO:0007669"/>
    <property type="project" value="InterPro"/>
</dbReference>
<evidence type="ECO:0000256" key="2">
    <source>
        <dbReference type="ARBA" id="ARBA00022694"/>
    </source>
</evidence>
<dbReference type="GO" id="GO:0042780">
    <property type="term" value="P:tRNA 3'-end processing"/>
    <property type="evidence" value="ECO:0007669"/>
    <property type="project" value="UniProtKB-UniRule"/>
</dbReference>
<evidence type="ECO:0000259" key="7">
    <source>
        <dbReference type="PROSITE" id="PS50967"/>
    </source>
</evidence>
<dbReference type="SMART" id="SM00474">
    <property type="entry name" value="35EXOc"/>
    <property type="match status" value="1"/>
</dbReference>
<dbReference type="InterPro" id="IPR002121">
    <property type="entry name" value="HRDC_dom"/>
</dbReference>
<comment type="function">
    <text evidence="6">Exonuclease involved in the 3' processing of various precursor tRNAs. Initiates hydrolysis at the 3'-terminus of an RNA molecule and releases 5'-mononucleotides.</text>
</comment>
<keyword evidence="1 6" id="KW-0963">Cytoplasm</keyword>
<dbReference type="EMBL" id="AKGD01000001">
    <property type="protein sequence ID" value="EIT70632.1"/>
    <property type="molecule type" value="Genomic_DNA"/>
</dbReference>
<dbReference type="InterPro" id="IPR006292">
    <property type="entry name" value="RNase_D"/>
</dbReference>
<dbReference type="InterPro" id="IPR051086">
    <property type="entry name" value="RNase_D-like"/>
</dbReference>
<protein>
    <recommendedName>
        <fullName evidence="6">Ribonuclease D</fullName>
        <shortName evidence="6">RNase D</shortName>
        <ecNumber evidence="6">3.1.13.5</ecNumber>
    </recommendedName>
</protein>
<dbReference type="CDD" id="cd06142">
    <property type="entry name" value="RNaseD_exo"/>
    <property type="match status" value="1"/>
</dbReference>
<evidence type="ECO:0000256" key="1">
    <source>
        <dbReference type="ARBA" id="ARBA00022490"/>
    </source>
</evidence>
<keyword evidence="9" id="KW-1185">Reference proteome</keyword>
<dbReference type="NCBIfam" id="TIGR01388">
    <property type="entry name" value="rnd"/>
    <property type="match status" value="1"/>
</dbReference>
<accession>I7ZG02</accession>
<evidence type="ECO:0000256" key="4">
    <source>
        <dbReference type="ARBA" id="ARBA00022801"/>
    </source>
</evidence>
<dbReference type="PANTHER" id="PTHR47649">
    <property type="entry name" value="RIBONUCLEASE D"/>
    <property type="match status" value="1"/>
</dbReference>
<evidence type="ECO:0000256" key="3">
    <source>
        <dbReference type="ARBA" id="ARBA00022722"/>
    </source>
</evidence>
<evidence type="ECO:0000256" key="5">
    <source>
        <dbReference type="ARBA" id="ARBA00022839"/>
    </source>
</evidence>
<evidence type="ECO:0000313" key="9">
    <source>
        <dbReference type="Proteomes" id="UP000003704"/>
    </source>
</evidence>
<reference evidence="8 9" key="1">
    <citation type="journal article" date="2012" name="J. Bacteriol.">
        <title>Genome Sequence of n-Alkane-Degrading Hydrocarboniphaga effusa Strain AP103T (ATCC BAA-332T).</title>
        <authorList>
            <person name="Chang H.K."/>
            <person name="Zylstra G.J."/>
            <person name="Chae J.C."/>
        </authorList>
    </citation>
    <scope>NUCLEOTIDE SEQUENCE [LARGE SCALE GENOMIC DNA]</scope>
    <source>
        <strain evidence="8 9">AP103</strain>
    </source>
</reference>
<dbReference type="EC" id="3.1.13.5" evidence="6"/>
<evidence type="ECO:0000313" key="8">
    <source>
        <dbReference type="EMBL" id="EIT70632.1"/>
    </source>
</evidence>
<dbReference type="SUPFAM" id="SSF53098">
    <property type="entry name" value="Ribonuclease H-like"/>
    <property type="match status" value="1"/>
</dbReference>
<dbReference type="InterPro" id="IPR012337">
    <property type="entry name" value="RNaseH-like_sf"/>
</dbReference>
<dbReference type="GO" id="GO:0008408">
    <property type="term" value="F:3'-5' exonuclease activity"/>
    <property type="evidence" value="ECO:0007669"/>
    <property type="project" value="InterPro"/>
</dbReference>
<sequence>MLIDTPAAYAEALAFFASSPWLAVDTEFVREETYWPQLCLVQVGDPRRQVAFDAIKLSDLKPLLALLLRADSIKVFHAASQDLEIFVHLSGSAPTPLFDTQLAASLLGIGDQLGYAGLVEKRLGLKIDKSLSRTNWSRRPLSGAELAYAEDDVRHLGEMYPPLREELARRGRLEWLEEDCARLARPERYRVRPEDAWDRLKGIGRLPAPGQHVAAALAAWREKIAEARNRPRKWILADDALYKLAERQPDSLAQLTALQVLPPKTLERHGNALLQVVAESRGSTVPALALDGLLSDAQKSLIQKLANRNREIATELGIPPSLLAPRADIEAVALQGASARVPLLEGWRRRIAGEALLKLLP</sequence>
<comment type="cofactor">
    <cofactor evidence="6">
        <name>a divalent metal cation</name>
        <dbReference type="ChEBI" id="CHEBI:60240"/>
    </cofactor>
</comment>
<comment type="catalytic activity">
    <reaction evidence="6">
        <text>Exonucleolytic cleavage that removes extra residues from the 3'-terminus of tRNA to produce 5'-mononucleotides.</text>
        <dbReference type="EC" id="3.1.13.5"/>
    </reaction>
</comment>
<dbReference type="InterPro" id="IPR044876">
    <property type="entry name" value="HRDC_dom_sf"/>
</dbReference>
<dbReference type="Gene3D" id="3.30.420.10">
    <property type="entry name" value="Ribonuclease H-like superfamily/Ribonuclease H"/>
    <property type="match status" value="1"/>
</dbReference>
<dbReference type="Pfam" id="PF01612">
    <property type="entry name" value="DNA_pol_A_exo1"/>
    <property type="match status" value="1"/>
</dbReference>
<dbReference type="GO" id="GO:0005737">
    <property type="term" value="C:cytoplasm"/>
    <property type="evidence" value="ECO:0007669"/>
    <property type="project" value="UniProtKB-SubCell"/>
</dbReference>
<proteinExistence type="inferred from homology"/>
<dbReference type="PANTHER" id="PTHR47649:SF1">
    <property type="entry name" value="RIBONUCLEASE D"/>
    <property type="match status" value="1"/>
</dbReference>
<organism evidence="8 9">
    <name type="scientific">Hydrocarboniphaga effusa AP103</name>
    <dbReference type="NCBI Taxonomy" id="1172194"/>
    <lineage>
        <taxon>Bacteria</taxon>
        <taxon>Pseudomonadati</taxon>
        <taxon>Pseudomonadota</taxon>
        <taxon>Gammaproteobacteria</taxon>
        <taxon>Nevskiales</taxon>
        <taxon>Nevskiaceae</taxon>
        <taxon>Hydrocarboniphaga</taxon>
    </lineage>
</organism>
<evidence type="ECO:0000256" key="6">
    <source>
        <dbReference type="HAMAP-Rule" id="MF_01899"/>
    </source>
</evidence>
<dbReference type="Gene3D" id="1.10.150.80">
    <property type="entry name" value="HRDC domain"/>
    <property type="match status" value="1"/>
</dbReference>
<dbReference type="InterPro" id="IPR002562">
    <property type="entry name" value="3'-5'_exonuclease_dom"/>
</dbReference>
<dbReference type="OrthoDB" id="9800549at2"/>
<keyword evidence="2 6" id="KW-0819">tRNA processing</keyword>
<dbReference type="SMART" id="SM00341">
    <property type="entry name" value="HRDC"/>
    <property type="match status" value="1"/>
</dbReference>
<dbReference type="PATRIC" id="fig|1172194.4.peg.736"/>
<comment type="subcellular location">
    <subcellularLocation>
        <location evidence="6">Cytoplasm</location>
    </subcellularLocation>
</comment>
<dbReference type="HAMAP" id="MF_01899">
    <property type="entry name" value="RNase_D"/>
    <property type="match status" value="1"/>
</dbReference>
<keyword evidence="3 6" id="KW-0540">Nuclease</keyword>
<dbReference type="Proteomes" id="UP000003704">
    <property type="component" value="Unassembled WGS sequence"/>
</dbReference>